<sequence>LMQLVQNDLLLAHKLIPLQDSVDFLQEYEDEAPAKASVEMELGCEKSFDD</sequence>
<reference evidence="1" key="1">
    <citation type="submission" date="2017-02" db="UniProtKB">
        <authorList>
            <consortium name="WormBaseParasite"/>
        </authorList>
    </citation>
    <scope>IDENTIFICATION</scope>
</reference>
<dbReference type="WBParaSite" id="HPLM_0002182301-mRNA-1">
    <property type="protein sequence ID" value="HPLM_0002182301-mRNA-1"/>
    <property type="gene ID" value="HPLM_0002182301"/>
</dbReference>
<evidence type="ECO:0000313" key="1">
    <source>
        <dbReference type="WBParaSite" id="HPLM_0002182301-mRNA-1"/>
    </source>
</evidence>
<protein>
    <submittedName>
        <fullName evidence="1">RASA2 protein</fullName>
    </submittedName>
</protein>
<name>A0A0N4XBS8_HAEPC</name>
<organism evidence="1">
    <name type="scientific">Haemonchus placei</name>
    <name type="common">Barber's pole worm</name>
    <dbReference type="NCBI Taxonomy" id="6290"/>
    <lineage>
        <taxon>Eukaryota</taxon>
        <taxon>Metazoa</taxon>
        <taxon>Ecdysozoa</taxon>
        <taxon>Nematoda</taxon>
        <taxon>Chromadorea</taxon>
        <taxon>Rhabditida</taxon>
        <taxon>Rhabditina</taxon>
        <taxon>Rhabditomorpha</taxon>
        <taxon>Strongyloidea</taxon>
        <taxon>Trichostrongylidae</taxon>
        <taxon>Haemonchus</taxon>
    </lineage>
</organism>
<accession>A0A0N4XBS8</accession>
<dbReference type="AlphaFoldDB" id="A0A0N4XBS8"/>
<proteinExistence type="predicted"/>